<keyword evidence="2" id="KW-1185">Reference proteome</keyword>
<name>A0AA47NU21_MERPO</name>
<dbReference type="EMBL" id="JAOPHQ010004600">
    <property type="protein sequence ID" value="KAK0138546.1"/>
    <property type="molecule type" value="Genomic_DNA"/>
</dbReference>
<proteinExistence type="predicted"/>
<evidence type="ECO:0000313" key="2">
    <source>
        <dbReference type="Proteomes" id="UP001174136"/>
    </source>
</evidence>
<evidence type="ECO:0000313" key="1">
    <source>
        <dbReference type="EMBL" id="KAK0138546.1"/>
    </source>
</evidence>
<protein>
    <submittedName>
        <fullName evidence="1">Uncharacterized protein</fullName>
    </submittedName>
</protein>
<comment type="caution">
    <text evidence="1">The sequence shown here is derived from an EMBL/GenBank/DDBJ whole genome shotgun (WGS) entry which is preliminary data.</text>
</comment>
<organism evidence="1 2">
    <name type="scientific">Merluccius polli</name>
    <name type="common">Benguela hake</name>
    <name type="synonym">Merluccius cadenati</name>
    <dbReference type="NCBI Taxonomy" id="89951"/>
    <lineage>
        <taxon>Eukaryota</taxon>
        <taxon>Metazoa</taxon>
        <taxon>Chordata</taxon>
        <taxon>Craniata</taxon>
        <taxon>Vertebrata</taxon>
        <taxon>Euteleostomi</taxon>
        <taxon>Actinopterygii</taxon>
        <taxon>Neopterygii</taxon>
        <taxon>Teleostei</taxon>
        <taxon>Neoteleostei</taxon>
        <taxon>Acanthomorphata</taxon>
        <taxon>Zeiogadaria</taxon>
        <taxon>Gadariae</taxon>
        <taxon>Gadiformes</taxon>
        <taxon>Gadoidei</taxon>
        <taxon>Merlucciidae</taxon>
        <taxon>Merluccius</taxon>
    </lineage>
</organism>
<sequence length="234" mass="26604">MRQWLVGQTGGEKRKEASDDTSVLEIEKIVVCGYTGPVAIQRKEEIVRAVVLHATIRLVPILQQLCTGLKIYNLLDMIRAEKDICRQFFVQDLCRKRKAFSPFSVTWVDADFLVSSLSPIFSETGSVKRQREARIVNDLQDYIQDLEDKGADEKTEDEQPEDAGSENIDVGKFCQWLTGQSHVPLGAADREEFKILIEFDHDCRVRYVAHLGTSAELRDVLSKAVVYGYDFVRC</sequence>
<accession>A0AA47NU21</accession>
<dbReference type="AlphaFoldDB" id="A0AA47NU21"/>
<dbReference type="Proteomes" id="UP001174136">
    <property type="component" value="Unassembled WGS sequence"/>
</dbReference>
<gene>
    <name evidence="1" type="ORF">N1851_024928</name>
</gene>
<reference evidence="1" key="1">
    <citation type="journal article" date="2023" name="Front. Mar. Sci.">
        <title>A new Merluccius polli reference genome to investigate the effects of global change in West African waters.</title>
        <authorList>
            <person name="Mateo J.L."/>
            <person name="Blanco-Fernandez C."/>
            <person name="Garcia-Vazquez E."/>
            <person name="Machado-Schiaffino G."/>
        </authorList>
    </citation>
    <scope>NUCLEOTIDE SEQUENCE</scope>
    <source>
        <strain evidence="1">C29</strain>
        <tissue evidence="1">Fin</tissue>
    </source>
</reference>